<evidence type="ECO:0000256" key="16">
    <source>
        <dbReference type="SAM" id="MobiDB-lite"/>
    </source>
</evidence>
<dbReference type="PROSITE" id="PS50901">
    <property type="entry name" value="FTSK"/>
    <property type="match status" value="1"/>
</dbReference>
<evidence type="ECO:0000256" key="17">
    <source>
        <dbReference type="SAM" id="Phobius"/>
    </source>
</evidence>
<keyword evidence="10" id="KW-0238">DNA-binding</keyword>
<dbReference type="Pfam" id="PF01580">
    <property type="entry name" value="FtsK_SpoIIIE"/>
    <property type="match status" value="1"/>
</dbReference>
<keyword evidence="3" id="KW-1003">Cell membrane</keyword>
<keyword evidence="11 17" id="KW-0472">Membrane</keyword>
<name>A0A2N3G697_9ACTN</name>
<comment type="function">
    <text evidence="13">Essential cell division protein that coordinates cell division and chromosome segregation. The N-terminus is involved in assembly of the cell-division machinery. The C-terminus functions as a DNA motor that moves dsDNA in an ATP-dependent manner towards the dif recombination site, which is located within the replication terminus region. Required for activation of the Xer recombinase, allowing activation of chromosome unlinking by recombination.</text>
</comment>
<gene>
    <name evidence="19" type="ORF">CVT63_03895</name>
</gene>
<evidence type="ECO:0000313" key="20">
    <source>
        <dbReference type="Proteomes" id="UP000233654"/>
    </source>
</evidence>
<keyword evidence="4" id="KW-0132">Cell division</keyword>
<dbReference type="SMART" id="SM00382">
    <property type="entry name" value="AAA"/>
    <property type="match status" value="1"/>
</dbReference>
<keyword evidence="12" id="KW-0131">Cell cycle</keyword>
<organism evidence="19 20">
    <name type="scientific">Candidatus Anoxymicrobium japonicum</name>
    <dbReference type="NCBI Taxonomy" id="2013648"/>
    <lineage>
        <taxon>Bacteria</taxon>
        <taxon>Bacillati</taxon>
        <taxon>Actinomycetota</taxon>
        <taxon>Candidatus Geothermincolia</taxon>
        <taxon>Candidatus Geothermincolales</taxon>
        <taxon>Candidatus Anoxymicrobiaceae</taxon>
        <taxon>Candidatus Anoxymicrobium</taxon>
    </lineage>
</organism>
<feature type="transmembrane region" description="Helical" evidence="17">
    <location>
        <begin position="165"/>
        <end position="183"/>
    </location>
</feature>
<dbReference type="AlphaFoldDB" id="A0A2N3G697"/>
<reference evidence="19 20" key="1">
    <citation type="journal article" date="2017" name="ISME J.">
        <title>Potential for microbial H2 and metal transformations associated with novel bacteria and archaea in deep terrestrial subsurface sediments.</title>
        <authorList>
            <person name="Hernsdorf A.W."/>
            <person name="Amano Y."/>
            <person name="Miyakawa K."/>
            <person name="Ise K."/>
            <person name="Suzuki Y."/>
            <person name="Anantharaman K."/>
            <person name="Probst A."/>
            <person name="Burstein D."/>
            <person name="Thomas B.C."/>
            <person name="Banfield J.F."/>
        </authorList>
    </citation>
    <scope>NUCLEOTIDE SEQUENCE [LARGE SCALE GENOMIC DNA]</scope>
    <source>
        <strain evidence="19">HGW-Actinobacteria-3</strain>
    </source>
</reference>
<evidence type="ECO:0000313" key="19">
    <source>
        <dbReference type="EMBL" id="PKQ28240.1"/>
    </source>
</evidence>
<dbReference type="Pfam" id="PF09397">
    <property type="entry name" value="FtsK_gamma"/>
    <property type="match status" value="1"/>
</dbReference>
<evidence type="ECO:0000256" key="10">
    <source>
        <dbReference type="ARBA" id="ARBA00023125"/>
    </source>
</evidence>
<dbReference type="EMBL" id="PHEX01000026">
    <property type="protein sequence ID" value="PKQ28240.1"/>
    <property type="molecule type" value="Genomic_DNA"/>
</dbReference>
<evidence type="ECO:0000256" key="6">
    <source>
        <dbReference type="ARBA" id="ARBA00022741"/>
    </source>
</evidence>
<evidence type="ECO:0000256" key="3">
    <source>
        <dbReference type="ARBA" id="ARBA00022475"/>
    </source>
</evidence>
<dbReference type="PANTHER" id="PTHR22683:SF41">
    <property type="entry name" value="DNA TRANSLOCASE FTSK"/>
    <property type="match status" value="1"/>
</dbReference>
<feature type="transmembrane region" description="Helical" evidence="17">
    <location>
        <begin position="86"/>
        <end position="103"/>
    </location>
</feature>
<keyword evidence="6 15" id="KW-0547">Nucleotide-binding</keyword>
<evidence type="ECO:0000256" key="4">
    <source>
        <dbReference type="ARBA" id="ARBA00022618"/>
    </source>
</evidence>
<comment type="subunit">
    <text evidence="14">Homohexamer. Forms a ring that surrounds DNA.</text>
</comment>
<dbReference type="InterPro" id="IPR018541">
    <property type="entry name" value="Ftsk_gamma"/>
</dbReference>
<keyword evidence="8 15" id="KW-0067">ATP-binding</keyword>
<dbReference type="Pfam" id="PF13491">
    <property type="entry name" value="FtsK_4TM"/>
    <property type="match status" value="1"/>
</dbReference>
<evidence type="ECO:0000256" key="13">
    <source>
        <dbReference type="ARBA" id="ARBA00024986"/>
    </source>
</evidence>
<keyword evidence="9 17" id="KW-1133">Transmembrane helix</keyword>
<proteinExistence type="inferred from homology"/>
<dbReference type="GO" id="GO:0003677">
    <property type="term" value="F:DNA binding"/>
    <property type="evidence" value="ECO:0007669"/>
    <property type="project" value="UniProtKB-KW"/>
</dbReference>
<feature type="transmembrane region" description="Helical" evidence="17">
    <location>
        <begin position="43"/>
        <end position="66"/>
    </location>
</feature>
<feature type="domain" description="FtsK" evidence="18">
    <location>
        <begin position="400"/>
        <end position="591"/>
    </location>
</feature>
<evidence type="ECO:0000256" key="7">
    <source>
        <dbReference type="ARBA" id="ARBA00022829"/>
    </source>
</evidence>
<dbReference type="Gene3D" id="3.30.980.40">
    <property type="match status" value="1"/>
</dbReference>
<dbReference type="PANTHER" id="PTHR22683">
    <property type="entry name" value="SPORULATION PROTEIN RELATED"/>
    <property type="match status" value="1"/>
</dbReference>
<evidence type="ECO:0000259" key="18">
    <source>
        <dbReference type="PROSITE" id="PS50901"/>
    </source>
</evidence>
<dbReference type="InterPro" id="IPR003593">
    <property type="entry name" value="AAA+_ATPase"/>
</dbReference>
<dbReference type="GO" id="GO:0005524">
    <property type="term" value="F:ATP binding"/>
    <property type="evidence" value="ECO:0007669"/>
    <property type="project" value="UniProtKB-UniRule"/>
</dbReference>
<keyword evidence="7" id="KW-0159">Chromosome partition</keyword>
<feature type="binding site" evidence="15">
    <location>
        <begin position="417"/>
        <end position="424"/>
    </location>
    <ligand>
        <name>ATP</name>
        <dbReference type="ChEBI" id="CHEBI:30616"/>
    </ligand>
</feature>
<feature type="transmembrane region" description="Helical" evidence="17">
    <location>
        <begin position="137"/>
        <end position="158"/>
    </location>
</feature>
<feature type="transmembrane region" description="Helical" evidence="17">
    <location>
        <begin position="110"/>
        <end position="131"/>
    </location>
</feature>
<sequence>MTRAQAKQKSSSKRDSGSKVKNSSVTATEREKVERLTPGRVRALYGVVFMACAIFLFLCVFVPSSVGPLGRGIRAALEWLLGLGRYAMPFVFGACAIVTFAGWKKPGVRIGLLAAGAFMIGVSALALLQIPKPIGDMFASGQLSGGGGIVGAVIAWPFTRLTGKVGAYVFAMAILFAGIVVAFEEQLVFVSRRIRGSGRSRLDVFDARAKNKTGDAKDVCSPPKETGKFMGEAKVYPSKPTKPIPVREESCGQLAIDMSRARSGKYKLPPASILNRSHNKAFSKQTNDERKVAIEQTLQSMDVDARVVKVTAGPTVSLFEVEVGTGEKVKRVTELEQDIAYSLGSPDIRIYSPIPGRQAIGIEVPNHVRDSVFLGDIIDSLGPTAPHNMLTVAVGKDMSGKPVVLDLAQLPHLLLAGSTGAGKSCCINCLVSCLLMRCRPEELKFIMIDPKYVEFTLYGGLPHLLCDVINEPEPAAKALLWAVREMEKRYILLQGRRVVHIDEYNAIAEQDKELEAMPKIVIVIDELGDLMIVAKREVESSISRLTAKARAVGIHLILATQRPSVDVITGVIKNNITARIAFQVASNTDSRTILGTKGAEKLQGKGDMLLDPGNISRAERVQGAFIQQKEMEFLTGYIREQRFEEKVTIDLEDVASDVSGELRDRDALLFEAAQFVAYAGEASASMLQTHLRVGYARARRIIVELSQLGIVGPHEGSKSRKVLMTPDEFEEWKQRQ</sequence>
<keyword evidence="5 17" id="KW-0812">Transmembrane</keyword>
<evidence type="ECO:0000256" key="9">
    <source>
        <dbReference type="ARBA" id="ARBA00022989"/>
    </source>
</evidence>
<dbReference type="SUPFAM" id="SSF46785">
    <property type="entry name" value="Winged helix' DNA-binding domain"/>
    <property type="match status" value="1"/>
</dbReference>
<dbReference type="GO" id="GO:0051301">
    <property type="term" value="P:cell division"/>
    <property type="evidence" value="ECO:0007669"/>
    <property type="project" value="UniProtKB-KW"/>
</dbReference>
<comment type="similarity">
    <text evidence="2">Belongs to the FtsK/SpoIIIE/SftA family.</text>
</comment>
<dbReference type="InterPro" id="IPR025199">
    <property type="entry name" value="FtsK_4TM"/>
</dbReference>
<dbReference type="GO" id="GO:0007059">
    <property type="term" value="P:chromosome segregation"/>
    <property type="evidence" value="ECO:0007669"/>
    <property type="project" value="UniProtKB-KW"/>
</dbReference>
<protein>
    <recommendedName>
        <fullName evidence="18">FtsK domain-containing protein</fullName>
    </recommendedName>
</protein>
<evidence type="ECO:0000256" key="11">
    <source>
        <dbReference type="ARBA" id="ARBA00023136"/>
    </source>
</evidence>
<dbReference type="InterPro" id="IPR041027">
    <property type="entry name" value="FtsK_alpha"/>
</dbReference>
<dbReference type="SMART" id="SM00843">
    <property type="entry name" value="Ftsk_gamma"/>
    <property type="match status" value="1"/>
</dbReference>
<dbReference type="Gene3D" id="1.10.10.10">
    <property type="entry name" value="Winged helix-like DNA-binding domain superfamily/Winged helix DNA-binding domain"/>
    <property type="match status" value="1"/>
</dbReference>
<evidence type="ECO:0000256" key="5">
    <source>
        <dbReference type="ARBA" id="ARBA00022692"/>
    </source>
</evidence>
<dbReference type="Proteomes" id="UP000233654">
    <property type="component" value="Unassembled WGS sequence"/>
</dbReference>
<evidence type="ECO:0000256" key="15">
    <source>
        <dbReference type="PROSITE-ProRule" id="PRU00289"/>
    </source>
</evidence>
<evidence type="ECO:0000256" key="14">
    <source>
        <dbReference type="ARBA" id="ARBA00025923"/>
    </source>
</evidence>
<dbReference type="Pfam" id="PF17854">
    <property type="entry name" value="FtsK_alpha"/>
    <property type="match status" value="1"/>
</dbReference>
<dbReference type="InterPro" id="IPR027417">
    <property type="entry name" value="P-loop_NTPase"/>
</dbReference>
<evidence type="ECO:0000256" key="1">
    <source>
        <dbReference type="ARBA" id="ARBA00004651"/>
    </source>
</evidence>
<dbReference type="SUPFAM" id="SSF52540">
    <property type="entry name" value="P-loop containing nucleoside triphosphate hydrolases"/>
    <property type="match status" value="1"/>
</dbReference>
<dbReference type="Gene3D" id="3.40.50.300">
    <property type="entry name" value="P-loop containing nucleotide triphosphate hydrolases"/>
    <property type="match status" value="1"/>
</dbReference>
<dbReference type="InterPro" id="IPR050206">
    <property type="entry name" value="FtsK/SpoIIIE/SftA"/>
</dbReference>
<comment type="caution">
    <text evidence="19">The sequence shown here is derived from an EMBL/GenBank/DDBJ whole genome shotgun (WGS) entry which is preliminary data.</text>
</comment>
<dbReference type="InterPro" id="IPR036390">
    <property type="entry name" value="WH_DNA-bd_sf"/>
</dbReference>
<comment type="subcellular location">
    <subcellularLocation>
        <location evidence="1">Cell membrane</location>
        <topology evidence="1">Multi-pass membrane protein</topology>
    </subcellularLocation>
</comment>
<accession>A0A2N3G697</accession>
<evidence type="ECO:0000256" key="2">
    <source>
        <dbReference type="ARBA" id="ARBA00006474"/>
    </source>
</evidence>
<dbReference type="InterPro" id="IPR036388">
    <property type="entry name" value="WH-like_DNA-bd_sf"/>
</dbReference>
<dbReference type="GO" id="GO:0005886">
    <property type="term" value="C:plasma membrane"/>
    <property type="evidence" value="ECO:0007669"/>
    <property type="project" value="UniProtKB-SubCell"/>
</dbReference>
<feature type="region of interest" description="Disordered" evidence="16">
    <location>
        <begin position="1"/>
        <end position="31"/>
    </location>
</feature>
<evidence type="ECO:0000256" key="12">
    <source>
        <dbReference type="ARBA" id="ARBA00023306"/>
    </source>
</evidence>
<dbReference type="InterPro" id="IPR002543">
    <property type="entry name" value="FtsK_dom"/>
</dbReference>
<evidence type="ECO:0000256" key="8">
    <source>
        <dbReference type="ARBA" id="ARBA00022840"/>
    </source>
</evidence>